<dbReference type="GO" id="GO:0001570">
    <property type="term" value="P:vasculogenesis"/>
    <property type="evidence" value="ECO:0007669"/>
    <property type="project" value="TreeGrafter"/>
</dbReference>
<dbReference type="OrthoDB" id="6155811at2759"/>
<dbReference type="GO" id="GO:0030947">
    <property type="term" value="P:regulation of vascular endothelial growth factor receptor signaling pathway"/>
    <property type="evidence" value="ECO:0007669"/>
    <property type="project" value="TreeGrafter"/>
</dbReference>
<dbReference type="Gene3D" id="2.60.120.260">
    <property type="entry name" value="Galactose-binding domain-like"/>
    <property type="match status" value="1"/>
</dbReference>
<dbReference type="AlphaFoldDB" id="A0A2G9S4M0"/>
<dbReference type="GO" id="GO:0051491">
    <property type="term" value="P:positive regulation of filopodium assembly"/>
    <property type="evidence" value="ECO:0007669"/>
    <property type="project" value="TreeGrafter"/>
</dbReference>
<dbReference type="GO" id="GO:0005021">
    <property type="term" value="F:vascular endothelial growth factor receptor activity"/>
    <property type="evidence" value="ECO:0007669"/>
    <property type="project" value="TreeGrafter"/>
</dbReference>
<reference evidence="4" key="1">
    <citation type="journal article" date="2017" name="Nat. Commun.">
        <title>The North American bullfrog draft genome provides insight into hormonal regulation of long noncoding RNA.</title>
        <authorList>
            <person name="Hammond S.A."/>
            <person name="Warren R.L."/>
            <person name="Vandervalk B.P."/>
            <person name="Kucuk E."/>
            <person name="Khan H."/>
            <person name="Gibb E.A."/>
            <person name="Pandoh P."/>
            <person name="Kirk H."/>
            <person name="Zhao Y."/>
            <person name="Jones M."/>
            <person name="Mungall A.J."/>
            <person name="Coope R."/>
            <person name="Pleasance S."/>
            <person name="Moore R.A."/>
            <person name="Holt R.A."/>
            <person name="Round J.M."/>
            <person name="Ohora S."/>
            <person name="Walle B.V."/>
            <person name="Veldhoen N."/>
            <person name="Helbing C.C."/>
            <person name="Birol I."/>
        </authorList>
    </citation>
    <scope>NUCLEOTIDE SEQUENCE [LARGE SCALE GENOMIC DNA]</scope>
</reference>
<dbReference type="InterPro" id="IPR008979">
    <property type="entry name" value="Galactose-bd-like_sf"/>
</dbReference>
<accession>A0A2G9S4M0</accession>
<dbReference type="EMBL" id="KV926360">
    <property type="protein sequence ID" value="PIO35082.1"/>
    <property type="molecule type" value="Genomic_DNA"/>
</dbReference>
<dbReference type="CDD" id="cd00057">
    <property type="entry name" value="FA58C"/>
    <property type="match status" value="1"/>
</dbReference>
<dbReference type="GO" id="GO:0010595">
    <property type="term" value="P:positive regulation of endothelial cell migration"/>
    <property type="evidence" value="ECO:0007669"/>
    <property type="project" value="TreeGrafter"/>
</dbReference>
<dbReference type="GO" id="GO:0017154">
    <property type="term" value="F:semaphorin receptor activity"/>
    <property type="evidence" value="ECO:0007669"/>
    <property type="project" value="TreeGrafter"/>
</dbReference>
<dbReference type="InterPro" id="IPR000421">
    <property type="entry name" value="FA58C"/>
</dbReference>
<dbReference type="GO" id="GO:0048010">
    <property type="term" value="P:vascular endothelial growth factor receptor signaling pathway"/>
    <property type="evidence" value="ECO:0007669"/>
    <property type="project" value="TreeGrafter"/>
</dbReference>
<dbReference type="GO" id="GO:0001755">
    <property type="term" value="P:neural crest cell migration"/>
    <property type="evidence" value="ECO:0007669"/>
    <property type="project" value="TreeGrafter"/>
</dbReference>
<evidence type="ECO:0000256" key="1">
    <source>
        <dbReference type="ARBA" id="ARBA00023157"/>
    </source>
</evidence>
<dbReference type="SMART" id="SM00231">
    <property type="entry name" value="FA58C"/>
    <property type="match status" value="1"/>
</dbReference>
<feature type="domain" description="F5/8 type C" evidence="2">
    <location>
        <begin position="1"/>
        <end position="99"/>
    </location>
</feature>
<evidence type="ECO:0000313" key="3">
    <source>
        <dbReference type="EMBL" id="PIO35082.1"/>
    </source>
</evidence>
<dbReference type="GO" id="GO:0038085">
    <property type="term" value="F:vascular endothelial growth factor binding"/>
    <property type="evidence" value="ECO:0007669"/>
    <property type="project" value="TreeGrafter"/>
</dbReference>
<dbReference type="PANTHER" id="PTHR46806">
    <property type="entry name" value="F5/8 TYPE C DOMAIN-CONTAINING PROTEIN"/>
    <property type="match status" value="1"/>
</dbReference>
<sequence length="116" mass="13128">MQVDLGLLRFVSGIGTQGAVSKETKKKYFVKSYKIDISSNGEDWITLKDGNKPLIFQGNTNPIDVVYRAFPKPVLTRYIKLRPVTWETGISLRFEVYGCKITGKDINVDLSRTLQV</sequence>
<dbReference type="Pfam" id="PF00754">
    <property type="entry name" value="F5_F8_type_C"/>
    <property type="match status" value="1"/>
</dbReference>
<dbReference type="SUPFAM" id="SSF49785">
    <property type="entry name" value="Galactose-binding domain-like"/>
    <property type="match status" value="1"/>
</dbReference>
<evidence type="ECO:0000313" key="4">
    <source>
        <dbReference type="Proteomes" id="UP000228934"/>
    </source>
</evidence>
<dbReference type="PROSITE" id="PS01286">
    <property type="entry name" value="FA58C_2"/>
    <property type="match status" value="1"/>
</dbReference>
<evidence type="ECO:0000259" key="2">
    <source>
        <dbReference type="PROSITE" id="PS50022"/>
    </source>
</evidence>
<dbReference type="GO" id="GO:0009611">
    <property type="term" value="P:response to wounding"/>
    <property type="evidence" value="ECO:0007669"/>
    <property type="project" value="TreeGrafter"/>
</dbReference>
<dbReference type="GO" id="GO:0005925">
    <property type="term" value="C:focal adhesion"/>
    <property type="evidence" value="ECO:0007669"/>
    <property type="project" value="TreeGrafter"/>
</dbReference>
<dbReference type="GO" id="GO:0005886">
    <property type="term" value="C:plasma membrane"/>
    <property type="evidence" value="ECO:0007669"/>
    <property type="project" value="TreeGrafter"/>
</dbReference>
<dbReference type="GO" id="GO:0007411">
    <property type="term" value="P:axon guidance"/>
    <property type="evidence" value="ECO:0007669"/>
    <property type="project" value="TreeGrafter"/>
</dbReference>
<dbReference type="GO" id="GO:0030424">
    <property type="term" value="C:axon"/>
    <property type="evidence" value="ECO:0007669"/>
    <property type="project" value="TreeGrafter"/>
</dbReference>
<organism evidence="3 4">
    <name type="scientific">Aquarana catesbeiana</name>
    <name type="common">American bullfrog</name>
    <name type="synonym">Rana catesbeiana</name>
    <dbReference type="NCBI Taxonomy" id="8400"/>
    <lineage>
        <taxon>Eukaryota</taxon>
        <taxon>Metazoa</taxon>
        <taxon>Chordata</taxon>
        <taxon>Craniata</taxon>
        <taxon>Vertebrata</taxon>
        <taxon>Euteleostomi</taxon>
        <taxon>Amphibia</taxon>
        <taxon>Batrachia</taxon>
        <taxon>Anura</taxon>
        <taxon>Neobatrachia</taxon>
        <taxon>Ranoidea</taxon>
        <taxon>Ranidae</taxon>
        <taxon>Aquarana</taxon>
    </lineage>
</organism>
<dbReference type="PROSITE" id="PS50022">
    <property type="entry name" value="FA58C_3"/>
    <property type="match status" value="1"/>
</dbReference>
<dbReference type="GO" id="GO:0002040">
    <property type="term" value="P:sprouting angiogenesis"/>
    <property type="evidence" value="ECO:0007669"/>
    <property type="project" value="TreeGrafter"/>
</dbReference>
<dbReference type="InterPro" id="IPR050633">
    <property type="entry name" value="Neuropilin_MCO_CoagFactor"/>
</dbReference>
<keyword evidence="1" id="KW-1015">Disulfide bond</keyword>
<keyword evidence="4" id="KW-1185">Reference proteome</keyword>
<proteinExistence type="predicted"/>
<name>A0A2G9S4M0_AQUCT</name>
<dbReference type="Proteomes" id="UP000228934">
    <property type="component" value="Unassembled WGS sequence"/>
</dbReference>
<dbReference type="PANTHER" id="PTHR46806:SF4">
    <property type="entry name" value="NEUROPILIN-1"/>
    <property type="match status" value="1"/>
</dbReference>
<gene>
    <name evidence="3" type="ORF">AB205_0197930</name>
</gene>
<protein>
    <recommendedName>
        <fullName evidence="2">F5/8 type C domain-containing protein</fullName>
    </recommendedName>
</protein>